<dbReference type="RefSeq" id="XP_064661370.1">
    <property type="nucleotide sequence ID" value="XM_064800031.1"/>
</dbReference>
<dbReference type="InterPro" id="IPR007180">
    <property type="entry name" value="DUF382"/>
</dbReference>
<evidence type="ECO:0000313" key="4">
    <source>
        <dbReference type="Proteomes" id="UP001337655"/>
    </source>
</evidence>
<dbReference type="Proteomes" id="UP001337655">
    <property type="component" value="Unassembled WGS sequence"/>
</dbReference>
<evidence type="ECO:0000256" key="1">
    <source>
        <dbReference type="SAM" id="MobiDB-lite"/>
    </source>
</evidence>
<feature type="compositionally biased region" description="Low complexity" evidence="1">
    <location>
        <begin position="35"/>
        <end position="51"/>
    </location>
</feature>
<dbReference type="SMART" id="SM00581">
    <property type="entry name" value="PSP"/>
    <property type="match status" value="1"/>
</dbReference>
<sequence length="601" mass="67464">MPGVIAEQAPAKARKPTKNEQRRAKKKQQKREESATPAPETPAATNGTAPAEDADANHPVKPVQPSPKDPEQDVPDIESYDIPADDPLFTQYANVFAKFEDEGKTDPAFQEPDKPEVYYDDDDNIQGEDEEEETQQRLSKKARKAANKLSIAELKAIVKKPETVEWTDTSAQDPKLLVNIKSARNVVPVPNHWSLKREYLSSKRGIEKAGFALPKFIAETGISDMRDAVLEKQAEASLKQRQRERVQPKMGKLDIDYQKLYEAFFRRQTKPSLTGYGEVYYEGKEFETNLRHLKPGELSEELKEALNMPPGAPSPWLINQQKIGPPPSYPALKIPGLNAPPPVGGQWGFHPGGWGKPSLDDQGKPIWGGDVFGVGKTDPEAQRKIEEERARAQAVDRTLWGELQPLQEEEEEPEEEEEDEGEDEGEGTETPFSQTETPDRIYSTVPTEFGTQSMAEEFNLRKQRRGTETEESNHPRAAGQVLQERNIRAEGFFGGERAYDLGGQRNQSNVPVLGERDERGRKRKAGDLDVSMDPDALERDDKMSKEQVQRQYEASRSQQGGGGWQGGAVNQEDLSQMIAEESAKRQKKDREKNREGGRRGR</sequence>
<feature type="compositionally biased region" description="Acidic residues" evidence="1">
    <location>
        <begin position="118"/>
        <end position="133"/>
    </location>
</feature>
<organism evidence="3 4">
    <name type="scientific">Saxophila tyrrhenica</name>
    <dbReference type="NCBI Taxonomy" id="1690608"/>
    <lineage>
        <taxon>Eukaryota</taxon>
        <taxon>Fungi</taxon>
        <taxon>Dikarya</taxon>
        <taxon>Ascomycota</taxon>
        <taxon>Pezizomycotina</taxon>
        <taxon>Dothideomycetes</taxon>
        <taxon>Dothideomycetidae</taxon>
        <taxon>Mycosphaerellales</taxon>
        <taxon>Extremaceae</taxon>
        <taxon>Saxophila</taxon>
    </lineage>
</organism>
<dbReference type="PANTHER" id="PTHR12785:SF6">
    <property type="entry name" value="SPLICING FACTOR 3B SUBUNIT 2"/>
    <property type="match status" value="1"/>
</dbReference>
<feature type="compositionally biased region" description="Basic and acidic residues" evidence="1">
    <location>
        <begin position="101"/>
        <end position="117"/>
    </location>
</feature>
<evidence type="ECO:0000259" key="2">
    <source>
        <dbReference type="SMART" id="SM00581"/>
    </source>
</evidence>
<feature type="domain" description="PSP proline-rich" evidence="2">
    <location>
        <begin position="290"/>
        <end position="343"/>
    </location>
</feature>
<name>A0AAV9PIQ0_9PEZI</name>
<gene>
    <name evidence="3" type="ORF">LTR77_002772</name>
</gene>
<keyword evidence="4" id="KW-1185">Reference proteome</keyword>
<dbReference type="Pfam" id="PF04046">
    <property type="entry name" value="PSP"/>
    <property type="match status" value="1"/>
</dbReference>
<proteinExistence type="predicted"/>
<dbReference type="InterPro" id="IPR006568">
    <property type="entry name" value="PSP_pro-rich"/>
</dbReference>
<comment type="caution">
    <text evidence="3">The sequence shown here is derived from an EMBL/GenBank/DDBJ whole genome shotgun (WGS) entry which is preliminary data.</text>
</comment>
<feature type="region of interest" description="Disordered" evidence="1">
    <location>
        <begin position="1"/>
        <end position="86"/>
    </location>
</feature>
<feature type="region of interest" description="Disordered" evidence="1">
    <location>
        <begin position="496"/>
        <end position="601"/>
    </location>
</feature>
<feature type="region of interest" description="Disordered" evidence="1">
    <location>
        <begin position="386"/>
        <end position="484"/>
    </location>
</feature>
<dbReference type="AlphaFoldDB" id="A0AAV9PIQ0"/>
<evidence type="ECO:0000313" key="3">
    <source>
        <dbReference type="EMBL" id="KAK5172652.1"/>
    </source>
</evidence>
<dbReference type="GO" id="GO:0005634">
    <property type="term" value="C:nucleus"/>
    <property type="evidence" value="ECO:0007669"/>
    <property type="project" value="InterPro"/>
</dbReference>
<protein>
    <recommendedName>
        <fullName evidence="2">PSP proline-rich domain-containing protein</fullName>
    </recommendedName>
</protein>
<feature type="compositionally biased region" description="Polar residues" evidence="1">
    <location>
        <begin position="444"/>
        <end position="454"/>
    </location>
</feature>
<reference evidence="3 4" key="1">
    <citation type="submission" date="2023-08" db="EMBL/GenBank/DDBJ databases">
        <title>Black Yeasts Isolated from many extreme environments.</title>
        <authorList>
            <person name="Coleine C."/>
            <person name="Stajich J.E."/>
            <person name="Selbmann L."/>
        </authorList>
    </citation>
    <scope>NUCLEOTIDE SEQUENCE [LARGE SCALE GENOMIC DNA]</scope>
    <source>
        <strain evidence="3 4">CCFEE 5935</strain>
    </source>
</reference>
<feature type="compositionally biased region" description="Basic and acidic residues" evidence="1">
    <location>
        <begin position="536"/>
        <end position="548"/>
    </location>
</feature>
<accession>A0AAV9PIQ0</accession>
<dbReference type="GeneID" id="89924119"/>
<dbReference type="Pfam" id="PF04037">
    <property type="entry name" value="DUF382"/>
    <property type="match status" value="1"/>
</dbReference>
<feature type="compositionally biased region" description="Acidic residues" evidence="1">
    <location>
        <begin position="407"/>
        <end position="427"/>
    </location>
</feature>
<dbReference type="InterPro" id="IPR052584">
    <property type="entry name" value="U2_snRNP_Complex_Component"/>
</dbReference>
<dbReference type="EMBL" id="JAVRRT010000004">
    <property type="protein sequence ID" value="KAK5172652.1"/>
    <property type="molecule type" value="Genomic_DNA"/>
</dbReference>
<feature type="compositionally biased region" description="Basic and acidic residues" evidence="1">
    <location>
        <begin position="465"/>
        <end position="474"/>
    </location>
</feature>
<feature type="compositionally biased region" description="Basic and acidic residues" evidence="1">
    <location>
        <begin position="581"/>
        <end position="601"/>
    </location>
</feature>
<dbReference type="PANTHER" id="PTHR12785">
    <property type="entry name" value="SPLICING FACTOR 3B"/>
    <property type="match status" value="1"/>
</dbReference>
<feature type="region of interest" description="Disordered" evidence="1">
    <location>
        <begin position="101"/>
        <end position="141"/>
    </location>
</feature>